<evidence type="ECO:0000256" key="3">
    <source>
        <dbReference type="ARBA" id="ARBA00022692"/>
    </source>
</evidence>
<feature type="transmembrane region" description="Helical" evidence="6">
    <location>
        <begin position="81"/>
        <end position="101"/>
    </location>
</feature>
<keyword evidence="4 6" id="KW-1133">Transmembrane helix</keyword>
<feature type="transmembrane region" description="Helical" evidence="6">
    <location>
        <begin position="192"/>
        <end position="212"/>
    </location>
</feature>
<dbReference type="Pfam" id="PF00892">
    <property type="entry name" value="EamA"/>
    <property type="match status" value="2"/>
</dbReference>
<evidence type="ECO:0000313" key="8">
    <source>
        <dbReference type="EMBL" id="MDQ2066267.1"/>
    </source>
</evidence>
<dbReference type="PANTHER" id="PTHR32322:SF2">
    <property type="entry name" value="EAMA DOMAIN-CONTAINING PROTEIN"/>
    <property type="match status" value="1"/>
</dbReference>
<keyword evidence="5 6" id="KW-0472">Membrane</keyword>
<comment type="similarity">
    <text evidence="2">Belongs to the EamA transporter family.</text>
</comment>
<dbReference type="PANTHER" id="PTHR32322">
    <property type="entry name" value="INNER MEMBRANE TRANSPORTER"/>
    <property type="match status" value="1"/>
</dbReference>
<reference evidence="8 9" key="1">
    <citation type="submission" date="2023-08" db="EMBL/GenBank/DDBJ databases">
        <title>Characterization of two Paracoccaceae strains isolated from Phycosphere and proposal of Xinfangfangia lacusdiani sp. nov.</title>
        <authorList>
            <person name="Deng Y."/>
            <person name="Zhang Y.Q."/>
        </authorList>
    </citation>
    <scope>NUCLEOTIDE SEQUENCE [LARGE SCALE GENOMIC DNA]</scope>
    <source>
        <strain evidence="8 9">CPCC 101601</strain>
    </source>
</reference>
<evidence type="ECO:0000313" key="9">
    <source>
        <dbReference type="Proteomes" id="UP001239680"/>
    </source>
</evidence>
<feature type="transmembrane region" description="Helical" evidence="6">
    <location>
        <begin position="50"/>
        <end position="69"/>
    </location>
</feature>
<dbReference type="EMBL" id="JAVDBT010000006">
    <property type="protein sequence ID" value="MDQ2066267.1"/>
    <property type="molecule type" value="Genomic_DNA"/>
</dbReference>
<dbReference type="InterPro" id="IPR037185">
    <property type="entry name" value="EmrE-like"/>
</dbReference>
<evidence type="ECO:0000256" key="1">
    <source>
        <dbReference type="ARBA" id="ARBA00004141"/>
    </source>
</evidence>
<evidence type="ECO:0000259" key="7">
    <source>
        <dbReference type="Pfam" id="PF00892"/>
    </source>
</evidence>
<feature type="transmembrane region" description="Helical" evidence="6">
    <location>
        <begin position="278"/>
        <end position="296"/>
    </location>
</feature>
<gene>
    <name evidence="8" type="ORF">Q9295_07775</name>
</gene>
<comment type="subcellular location">
    <subcellularLocation>
        <location evidence="1">Membrane</location>
        <topology evidence="1">Multi-pass membrane protein</topology>
    </subcellularLocation>
</comment>
<evidence type="ECO:0000256" key="6">
    <source>
        <dbReference type="SAM" id="Phobius"/>
    </source>
</evidence>
<organism evidence="8 9">
    <name type="scientific">Pseudogemmobacter lacusdianii</name>
    <dbReference type="NCBI Taxonomy" id="3069608"/>
    <lineage>
        <taxon>Bacteria</taxon>
        <taxon>Pseudomonadati</taxon>
        <taxon>Pseudomonadota</taxon>
        <taxon>Alphaproteobacteria</taxon>
        <taxon>Rhodobacterales</taxon>
        <taxon>Paracoccaceae</taxon>
        <taxon>Pseudogemmobacter</taxon>
    </lineage>
</organism>
<protein>
    <submittedName>
        <fullName evidence="8">DMT family transporter</fullName>
    </submittedName>
</protein>
<feature type="domain" description="EamA" evidence="7">
    <location>
        <begin position="22"/>
        <end position="150"/>
    </location>
</feature>
<comment type="caution">
    <text evidence="8">The sequence shown here is derived from an EMBL/GenBank/DDBJ whole genome shotgun (WGS) entry which is preliminary data.</text>
</comment>
<evidence type="ECO:0000256" key="2">
    <source>
        <dbReference type="ARBA" id="ARBA00007362"/>
    </source>
</evidence>
<accession>A0ABU0VWZ6</accession>
<feature type="transmembrane region" description="Helical" evidence="6">
    <location>
        <begin position="107"/>
        <end position="124"/>
    </location>
</feature>
<evidence type="ECO:0000256" key="4">
    <source>
        <dbReference type="ARBA" id="ARBA00022989"/>
    </source>
</evidence>
<feature type="domain" description="EamA" evidence="7">
    <location>
        <begin position="163"/>
        <end position="298"/>
    </location>
</feature>
<name>A0ABU0VWZ6_9RHOB</name>
<proteinExistence type="inferred from homology"/>
<dbReference type="Proteomes" id="UP001239680">
    <property type="component" value="Unassembled WGS sequence"/>
</dbReference>
<dbReference type="InterPro" id="IPR000620">
    <property type="entry name" value="EamA_dom"/>
</dbReference>
<feature type="transmembrane region" description="Helical" evidence="6">
    <location>
        <begin position="224"/>
        <end position="246"/>
    </location>
</feature>
<dbReference type="RefSeq" id="WP_306679967.1">
    <property type="nucleotide sequence ID" value="NZ_JAVDBT010000006.1"/>
</dbReference>
<keyword evidence="9" id="KW-1185">Reference proteome</keyword>
<feature type="transmembrane region" description="Helical" evidence="6">
    <location>
        <begin position="253"/>
        <end position="272"/>
    </location>
</feature>
<dbReference type="InterPro" id="IPR050638">
    <property type="entry name" value="AA-Vitamin_Transporters"/>
</dbReference>
<feature type="transmembrane region" description="Helical" evidence="6">
    <location>
        <begin position="162"/>
        <end position="180"/>
    </location>
</feature>
<feature type="transmembrane region" description="Helical" evidence="6">
    <location>
        <begin position="18"/>
        <end position="38"/>
    </location>
</feature>
<sequence>MTIAADHEPLPSWQRSPLVFAVLAVALVICWSSGFVGIRFANETVSVAGILFWRSFLSGLILLPFLLRGPKLGLPALGDQAIYAFLGMFLYLGGFALSISYRVPTGLVALMADLVPLAIAMLSAPILGQRLTGRQWLGTFIALAGVVAVSADALRIGSAPLVAYLMPAIGMIAFAVSTVIQKRRSMAKVPILQSLCLQCLFAAAMFAPFAASSGDLAPPMTQNFAIAMLWLVLLATFGAWSIYYLCLRLWSPVRVSAVIYLSPPVTMLWSYALFDEPLTLAMMLGLVVTLIGVWLVSMPKPGQTG</sequence>
<dbReference type="SUPFAM" id="SSF103481">
    <property type="entry name" value="Multidrug resistance efflux transporter EmrE"/>
    <property type="match status" value="2"/>
</dbReference>
<evidence type="ECO:0000256" key="5">
    <source>
        <dbReference type="ARBA" id="ARBA00023136"/>
    </source>
</evidence>
<keyword evidence="3 6" id="KW-0812">Transmembrane</keyword>